<dbReference type="PANTHER" id="PTHR47528:SF1">
    <property type="entry name" value="PARALEMMIN-3"/>
    <property type="match status" value="1"/>
</dbReference>
<evidence type="ECO:0000256" key="2">
    <source>
        <dbReference type="SAM" id="MobiDB-lite"/>
    </source>
</evidence>
<keyword evidence="4" id="KW-1185">Reference proteome</keyword>
<feature type="compositionally biased region" description="Basic and acidic residues" evidence="2">
    <location>
        <begin position="366"/>
        <end position="378"/>
    </location>
</feature>
<feature type="compositionally biased region" description="Polar residues" evidence="2">
    <location>
        <begin position="428"/>
        <end position="463"/>
    </location>
</feature>
<dbReference type="GeneID" id="108442179"/>
<dbReference type="OMA" id="HAENHEV"/>
<reference evidence="3 4" key="1">
    <citation type="submission" date="2020-10" db="EMBL/GenBank/DDBJ databases">
        <title>Pygocentrus nattereri (red-bellied piranha) genome, fPygNat1, primary haplotype.</title>
        <authorList>
            <person name="Myers G."/>
            <person name="Meyer A."/>
            <person name="Karagic N."/>
            <person name="Pippel M."/>
            <person name="Winkler S."/>
            <person name="Tracey A."/>
            <person name="Wood J."/>
            <person name="Formenti G."/>
            <person name="Howe K."/>
            <person name="Fedrigo O."/>
            <person name="Jarvis E.D."/>
        </authorList>
    </citation>
    <scope>NUCLEOTIDE SEQUENCE [LARGE SCALE GENOMIC DNA]</scope>
</reference>
<feature type="compositionally biased region" description="Polar residues" evidence="2">
    <location>
        <begin position="343"/>
        <end position="365"/>
    </location>
</feature>
<evidence type="ECO:0000256" key="1">
    <source>
        <dbReference type="ARBA" id="ARBA00023054"/>
    </source>
</evidence>
<dbReference type="GO" id="GO:0016020">
    <property type="term" value="C:membrane"/>
    <property type="evidence" value="ECO:0007669"/>
    <property type="project" value="InterPro"/>
</dbReference>
<dbReference type="Ensembl" id="ENSPNAT00000039408.2">
    <property type="protein sequence ID" value="ENSPNAP00000019326.1"/>
    <property type="gene ID" value="ENSPNAG00000025857.2"/>
</dbReference>
<keyword evidence="1" id="KW-0175">Coiled coil</keyword>
<dbReference type="Proteomes" id="UP001501920">
    <property type="component" value="Chromosome 30"/>
</dbReference>
<dbReference type="GO" id="GO:0008360">
    <property type="term" value="P:regulation of cell shape"/>
    <property type="evidence" value="ECO:0007669"/>
    <property type="project" value="InterPro"/>
</dbReference>
<dbReference type="Pfam" id="PF03285">
    <property type="entry name" value="Paralemmin"/>
    <property type="match status" value="1"/>
</dbReference>
<feature type="compositionally biased region" description="Polar residues" evidence="2">
    <location>
        <begin position="408"/>
        <end position="419"/>
    </location>
</feature>
<sequence length="528" mass="56131">MDEAEKYQQRLQAIAEKRRLQEEQDRAKRALEDEKIRLQQQKRKSLRDQWLMEGPPTSPDSAGPRSPLWGSKAQQIEAHIEKLQSETERLGEAVERLQDQIENSSDSTQPHAGHHSNTEGNAAVTAGHSVEVNDIPEETTVTPKAPTLTNGSMEEEKPHKAPVQDGLVHANGLNEGPVTLTFLGFSEAEPGQGVSDDDSTIIRAERVIITDEGEVIPEGSTEEETPAKEPGENSELEEEEAETQGAENHLEGSAKDHTAHGAVTEGEEKTTESDTDDNEDTSACVNEDTSACVNEDTSACVNEDTSANVNGDTRADANGDTRADANGDTRADANGDTRADASADSSTEANAVSNTDINGDTSADTTNEKSSEDTHLDSSADSSAEVTTPALEESAAEGEVEQKALEEPTSSEPKLQSETVEGAVEAPAQSSAAPNLETIQQEARNPTVSFSNSETPAPSSPGQFQDVPLDGAAEEAESSRKQLADGQLVEEQPLLASKAAPLTDAASPNRAEDAAAPKRKTCQCCSLM</sequence>
<dbReference type="AlphaFoldDB" id="A0A3B4D884"/>
<reference evidence="3" key="2">
    <citation type="submission" date="2025-08" db="UniProtKB">
        <authorList>
            <consortium name="Ensembl"/>
        </authorList>
    </citation>
    <scope>IDENTIFICATION</scope>
</reference>
<dbReference type="CTD" id="342979"/>
<proteinExistence type="predicted"/>
<feature type="compositionally biased region" description="Polar residues" evidence="2">
    <location>
        <begin position="139"/>
        <end position="152"/>
    </location>
</feature>
<dbReference type="RefSeq" id="XP_017577589.1">
    <property type="nucleotide sequence ID" value="XM_017722100.2"/>
</dbReference>
<feature type="compositionally biased region" description="Basic and acidic residues" evidence="2">
    <location>
        <begin position="78"/>
        <end position="99"/>
    </location>
</feature>
<protein>
    <submittedName>
        <fullName evidence="3">Uncharacterized protein</fullName>
    </submittedName>
</protein>
<dbReference type="PANTHER" id="PTHR47528">
    <property type="entry name" value="PARALEMMIN-3"/>
    <property type="match status" value="1"/>
</dbReference>
<feature type="compositionally biased region" description="Basic and acidic residues" evidence="2">
    <location>
        <begin position="248"/>
        <end position="259"/>
    </location>
</feature>
<feature type="compositionally biased region" description="Basic and acidic residues" evidence="2">
    <location>
        <begin position="19"/>
        <end position="37"/>
    </location>
</feature>
<feature type="compositionally biased region" description="Acidic residues" evidence="2">
    <location>
        <begin position="211"/>
        <end position="224"/>
    </location>
</feature>
<accession>A0A3B4D884</accession>
<dbReference type="OrthoDB" id="8942276at2759"/>
<feature type="compositionally biased region" description="Acidic residues" evidence="2">
    <location>
        <begin position="232"/>
        <end position="242"/>
    </location>
</feature>
<feature type="compositionally biased region" description="Basic and acidic residues" evidence="2">
    <location>
        <begin position="313"/>
        <end position="341"/>
    </location>
</feature>
<dbReference type="RefSeq" id="XP_037392415.1">
    <property type="nucleotide sequence ID" value="XM_037536518.1"/>
</dbReference>
<evidence type="ECO:0000313" key="4">
    <source>
        <dbReference type="Proteomes" id="UP001501920"/>
    </source>
</evidence>
<organism evidence="3 4">
    <name type="scientific">Pygocentrus nattereri</name>
    <name type="common">Red-bellied piranha</name>
    <dbReference type="NCBI Taxonomy" id="42514"/>
    <lineage>
        <taxon>Eukaryota</taxon>
        <taxon>Metazoa</taxon>
        <taxon>Chordata</taxon>
        <taxon>Craniata</taxon>
        <taxon>Vertebrata</taxon>
        <taxon>Euteleostomi</taxon>
        <taxon>Actinopterygii</taxon>
        <taxon>Neopterygii</taxon>
        <taxon>Teleostei</taxon>
        <taxon>Ostariophysi</taxon>
        <taxon>Characiformes</taxon>
        <taxon>Characoidei</taxon>
        <taxon>Pygocentrus</taxon>
    </lineage>
</organism>
<dbReference type="STRING" id="42514.ENSPNAP00000019326"/>
<dbReference type="RefSeq" id="XP_017577588.1">
    <property type="nucleotide sequence ID" value="XM_017722099.2"/>
</dbReference>
<name>A0A3B4D884_PYGNA</name>
<feature type="compositionally biased region" description="Polar residues" evidence="2">
    <location>
        <begin position="283"/>
        <end position="311"/>
    </location>
</feature>
<feature type="region of interest" description="Disordered" evidence="2">
    <location>
        <begin position="19"/>
        <end position="528"/>
    </location>
</feature>
<feature type="compositionally biased region" description="Polar residues" evidence="2">
    <location>
        <begin position="100"/>
        <end position="110"/>
    </location>
</feature>
<dbReference type="InterPro" id="IPR004965">
    <property type="entry name" value="Paralemmin"/>
</dbReference>
<evidence type="ECO:0000313" key="3">
    <source>
        <dbReference type="Ensembl" id="ENSPNAP00000019326.1"/>
    </source>
</evidence>
<dbReference type="InterPro" id="IPR024149">
    <property type="entry name" value="Paralemmin-3"/>
</dbReference>
<dbReference type="GeneTree" id="ENSGT00990000204330"/>
<reference evidence="3" key="3">
    <citation type="submission" date="2025-09" db="UniProtKB">
        <authorList>
            <consortium name="Ensembl"/>
        </authorList>
    </citation>
    <scope>IDENTIFICATION</scope>
</reference>